<evidence type="ECO:0000313" key="4">
    <source>
        <dbReference type="EMBL" id="KAL0984601.1"/>
    </source>
</evidence>
<proteinExistence type="predicted"/>
<gene>
    <name evidence="4" type="ORF">UPYG_G00143810</name>
</gene>
<dbReference type="PRINTS" id="PR00499">
    <property type="entry name" value="P67PHOX"/>
</dbReference>
<comment type="caution">
    <text evidence="4">The sequence shown here is derived from an EMBL/GenBank/DDBJ whole genome shotgun (WGS) entry which is preliminary data.</text>
</comment>
<evidence type="ECO:0000313" key="5">
    <source>
        <dbReference type="Proteomes" id="UP001557470"/>
    </source>
</evidence>
<dbReference type="InterPro" id="IPR036028">
    <property type="entry name" value="SH3-like_dom_sf"/>
</dbReference>
<name>A0ABD0WVW5_UMBPY</name>
<keyword evidence="1 2" id="KW-0728">SH3 domain</keyword>
<dbReference type="PANTHER" id="PTHR22834">
    <property type="entry name" value="NUCLEAR FUSION PROTEIN FUS2"/>
    <property type="match status" value="1"/>
</dbReference>
<dbReference type="SUPFAM" id="SSF50044">
    <property type="entry name" value="SH3-domain"/>
    <property type="match status" value="1"/>
</dbReference>
<evidence type="ECO:0000256" key="2">
    <source>
        <dbReference type="PROSITE-ProRule" id="PRU00192"/>
    </source>
</evidence>
<dbReference type="InterPro" id="IPR051492">
    <property type="entry name" value="Dynamin-Rho_GEF"/>
</dbReference>
<accession>A0ABD0WVW5</accession>
<dbReference type="Pfam" id="PF14604">
    <property type="entry name" value="SH3_9"/>
    <property type="match status" value="1"/>
</dbReference>
<evidence type="ECO:0000256" key="1">
    <source>
        <dbReference type="ARBA" id="ARBA00022443"/>
    </source>
</evidence>
<dbReference type="FunFam" id="2.30.30.40:FF:000120">
    <property type="entry name" value="dynamin-binding protein isoform X1"/>
    <property type="match status" value="1"/>
</dbReference>
<feature type="domain" description="SH3" evidence="3">
    <location>
        <begin position="2"/>
        <end position="61"/>
    </location>
</feature>
<dbReference type="PRINTS" id="PR00452">
    <property type="entry name" value="SH3DOMAIN"/>
</dbReference>
<dbReference type="InterPro" id="IPR001452">
    <property type="entry name" value="SH3_domain"/>
</dbReference>
<dbReference type="PROSITE" id="PS50002">
    <property type="entry name" value="SH3"/>
    <property type="match status" value="1"/>
</dbReference>
<evidence type="ECO:0000259" key="3">
    <source>
        <dbReference type="PROSITE" id="PS50002"/>
    </source>
</evidence>
<organism evidence="4 5">
    <name type="scientific">Umbra pygmaea</name>
    <name type="common">Eastern mudminnow</name>
    <dbReference type="NCBI Taxonomy" id="75934"/>
    <lineage>
        <taxon>Eukaryota</taxon>
        <taxon>Metazoa</taxon>
        <taxon>Chordata</taxon>
        <taxon>Craniata</taxon>
        <taxon>Vertebrata</taxon>
        <taxon>Euteleostomi</taxon>
        <taxon>Actinopterygii</taxon>
        <taxon>Neopterygii</taxon>
        <taxon>Teleostei</taxon>
        <taxon>Protacanthopterygii</taxon>
        <taxon>Esociformes</taxon>
        <taxon>Umbridae</taxon>
        <taxon>Umbra</taxon>
    </lineage>
</organism>
<dbReference type="Gene3D" id="2.30.30.40">
    <property type="entry name" value="SH3 Domains"/>
    <property type="match status" value="1"/>
</dbReference>
<dbReference type="PANTHER" id="PTHR22834:SF19">
    <property type="entry name" value="DYNAMIN-BINDING PROTEIN"/>
    <property type="match status" value="1"/>
</dbReference>
<dbReference type="Proteomes" id="UP001557470">
    <property type="component" value="Unassembled WGS sequence"/>
</dbReference>
<reference evidence="4 5" key="1">
    <citation type="submission" date="2024-06" db="EMBL/GenBank/DDBJ databases">
        <authorList>
            <person name="Pan Q."/>
            <person name="Wen M."/>
            <person name="Jouanno E."/>
            <person name="Zahm M."/>
            <person name="Klopp C."/>
            <person name="Cabau C."/>
            <person name="Louis A."/>
            <person name="Berthelot C."/>
            <person name="Parey E."/>
            <person name="Roest Crollius H."/>
            <person name="Montfort J."/>
            <person name="Robinson-Rechavi M."/>
            <person name="Bouchez O."/>
            <person name="Lampietro C."/>
            <person name="Lopez Roques C."/>
            <person name="Donnadieu C."/>
            <person name="Postlethwait J."/>
            <person name="Bobe J."/>
            <person name="Verreycken H."/>
            <person name="Guiguen Y."/>
        </authorList>
    </citation>
    <scope>NUCLEOTIDE SEQUENCE [LARGE SCALE GENOMIC DNA]</scope>
    <source>
        <strain evidence="4">Up_M1</strain>
        <tissue evidence="4">Testis</tissue>
    </source>
</reference>
<keyword evidence="5" id="KW-1185">Reference proteome</keyword>
<dbReference type="EMBL" id="JAGEUA010000004">
    <property type="protein sequence ID" value="KAL0984601.1"/>
    <property type="molecule type" value="Genomic_DNA"/>
</dbReference>
<dbReference type="AlphaFoldDB" id="A0ABD0WVW5"/>
<protein>
    <recommendedName>
        <fullName evidence="3">SH3 domain-containing protein</fullName>
    </recommendedName>
</protein>
<dbReference type="SMART" id="SM00326">
    <property type="entry name" value="SH3"/>
    <property type="match status" value="1"/>
</dbReference>
<sequence>MEPGSVVRAIFDFLPSVSEELPLFTGDVIEVLNLVDEFWLFGNKDGVTGQFPSTFVEAVTIPSTKPGEKLYVSINDFSTSDPGNLPLQRGMCKHTCICWNTF</sequence>